<dbReference type="InterPro" id="IPR022770">
    <property type="entry name" value="IucA/IucC-like_C"/>
</dbReference>
<dbReference type="Proteomes" id="UP000215059">
    <property type="component" value="Unassembled WGS sequence"/>
</dbReference>
<dbReference type="RefSeq" id="WP_094253958.1">
    <property type="nucleotide sequence ID" value="NZ_JBHLXL010000004.1"/>
</dbReference>
<dbReference type="GO" id="GO:0019290">
    <property type="term" value="P:siderophore biosynthetic process"/>
    <property type="evidence" value="ECO:0007669"/>
    <property type="project" value="InterPro"/>
</dbReference>
<evidence type="ECO:0008006" key="8">
    <source>
        <dbReference type="Google" id="ProtNLM"/>
    </source>
</evidence>
<feature type="domain" description="Aerobactin siderophore biosynthesis IucA/IucC N-terminal" evidence="4">
    <location>
        <begin position="150"/>
        <end position="376"/>
    </location>
</feature>
<dbReference type="InterPro" id="IPR037455">
    <property type="entry name" value="LucA/IucC-like"/>
</dbReference>
<proteinExistence type="inferred from homology"/>
<gene>
    <name evidence="6" type="ORF">CGZ90_18235</name>
</gene>
<evidence type="ECO:0000256" key="1">
    <source>
        <dbReference type="ARBA" id="ARBA00004924"/>
    </source>
</evidence>
<dbReference type="Pfam" id="PF04183">
    <property type="entry name" value="IucA_IucC"/>
    <property type="match status" value="1"/>
</dbReference>
<comment type="caution">
    <text evidence="6">The sequence shown here is derived from an EMBL/GenBank/DDBJ whole genome shotgun (WGS) entry which is preliminary data.</text>
</comment>
<sequence length="573" mass="63968">MLTSTEIIISAKANHGIMNRLGNALVREKLLPVIEETEKKLLLLLNSSCQLVLPYTYSGAFSRYQFETPFYIEKNGETIPVNTCEQLLLLLKVESSLQITDELREELINSRDNLKLAYKSYEQKVLMAEREQIKSMLQFLSTLQNGDLPFSEALVTEGHPLHPSTKTKLGLSEDEVQRYAPEFQEELMLKPVLVHRSYVVTSEQGEPLLYQECPAVKSAAEQTVSLLGERIEDYHPFIVHPWQFEHVLPVIFSEELEKGVIIPLAADIPSSATLSFRTMSLTSTKVHAKLPVNVQATSAVRTVSPEISVNGPLLSERLVPLMNSIDGLTFLPEAAGAYFGSKVPEPRSRQLSYILRQSPDTYRKEGEVLLVGASLTSLNPLSGEPVVMDLIRDFTGKIEAAAEDVYTFARHYSEKAAIPLLKALLQYGAGLEAHMQNTILAVKNGQITNVIMRDLGGVRIHKETISHHISLEGIRDASIFTDNISEANSKFIHAFVQNHLGDLWFTLSLTIKGVTEDKLWDITSKTLHSIADGSHEIFAEKVKTKALLSMRMKKSASDYEYSTFANPLDSREG</sequence>
<feature type="domain" description="Aerobactin siderophore biosynthesis IucA/IucC-like C-terminal" evidence="5">
    <location>
        <begin position="408"/>
        <end position="532"/>
    </location>
</feature>
<dbReference type="PANTHER" id="PTHR34384:SF6">
    <property type="entry name" value="STAPHYLOFERRIN B SYNTHASE"/>
    <property type="match status" value="1"/>
</dbReference>
<name>A0A235F4V3_9BACL</name>
<evidence type="ECO:0000256" key="3">
    <source>
        <dbReference type="SAM" id="Coils"/>
    </source>
</evidence>
<dbReference type="PANTHER" id="PTHR34384">
    <property type="entry name" value="L-2,3-DIAMINOPROPANOATE--CITRATE LIGASE"/>
    <property type="match status" value="1"/>
</dbReference>
<organism evidence="6 7">
    <name type="scientific">Fictibacillus aquaticus</name>
    <dbReference type="NCBI Taxonomy" id="2021314"/>
    <lineage>
        <taxon>Bacteria</taxon>
        <taxon>Bacillati</taxon>
        <taxon>Bacillota</taxon>
        <taxon>Bacilli</taxon>
        <taxon>Bacillales</taxon>
        <taxon>Fictibacillaceae</taxon>
        <taxon>Fictibacillus</taxon>
    </lineage>
</organism>
<evidence type="ECO:0000259" key="4">
    <source>
        <dbReference type="Pfam" id="PF04183"/>
    </source>
</evidence>
<dbReference type="InterPro" id="IPR007310">
    <property type="entry name" value="Aerobactin_biosyn_IucA/IucC_N"/>
</dbReference>
<dbReference type="Pfam" id="PF06276">
    <property type="entry name" value="FhuF"/>
    <property type="match status" value="1"/>
</dbReference>
<comment type="pathway">
    <text evidence="1">Siderophore biosynthesis.</text>
</comment>
<accession>A0A235F4V3</accession>
<feature type="coiled-coil region" evidence="3">
    <location>
        <begin position="104"/>
        <end position="131"/>
    </location>
</feature>
<dbReference type="GO" id="GO:0016881">
    <property type="term" value="F:acid-amino acid ligase activity"/>
    <property type="evidence" value="ECO:0007669"/>
    <property type="project" value="UniProtKB-ARBA"/>
</dbReference>
<evidence type="ECO:0000313" key="7">
    <source>
        <dbReference type="Proteomes" id="UP000215059"/>
    </source>
</evidence>
<dbReference type="OrthoDB" id="495728at2"/>
<keyword evidence="7" id="KW-1185">Reference proteome</keyword>
<reference evidence="6 7" key="1">
    <citation type="submission" date="2017-07" db="EMBL/GenBank/DDBJ databases">
        <title>Fictibacillus sp. nov. GDSW-R2A3 Genome sequencing and assembly.</title>
        <authorList>
            <person name="Mayilraj S."/>
        </authorList>
    </citation>
    <scope>NUCLEOTIDE SEQUENCE [LARGE SCALE GENOMIC DNA]</scope>
    <source>
        <strain evidence="6 7">GDSW-R2A3</strain>
    </source>
</reference>
<dbReference type="Gene3D" id="1.10.510.40">
    <property type="match status" value="1"/>
</dbReference>
<dbReference type="Gene3D" id="6.10.250.3370">
    <property type="match status" value="1"/>
</dbReference>
<evidence type="ECO:0000259" key="5">
    <source>
        <dbReference type="Pfam" id="PF06276"/>
    </source>
</evidence>
<protein>
    <recommendedName>
        <fullName evidence="8">Siderophore biosynthesis protein</fullName>
    </recommendedName>
</protein>
<keyword evidence="3" id="KW-0175">Coiled coil</keyword>
<dbReference type="AlphaFoldDB" id="A0A235F4V3"/>
<evidence type="ECO:0000256" key="2">
    <source>
        <dbReference type="ARBA" id="ARBA00007832"/>
    </source>
</evidence>
<dbReference type="EMBL" id="NOII01000021">
    <property type="protein sequence ID" value="OYD56289.1"/>
    <property type="molecule type" value="Genomic_DNA"/>
</dbReference>
<evidence type="ECO:0000313" key="6">
    <source>
        <dbReference type="EMBL" id="OYD56289.1"/>
    </source>
</evidence>
<comment type="similarity">
    <text evidence="2">Belongs to the IucA/IucC family.</text>
</comment>